<accession>C5ZY51</accession>
<evidence type="ECO:0000313" key="2">
    <source>
        <dbReference type="EMBL" id="EES90069.1"/>
    </source>
</evidence>
<name>C5ZY51_9HELI</name>
<dbReference type="Gene3D" id="2.120.10.30">
    <property type="entry name" value="TolB, C-terminal domain"/>
    <property type="match status" value="1"/>
</dbReference>
<dbReference type="EMBL" id="CM000776">
    <property type="protein sequence ID" value="EES90069.1"/>
    <property type="molecule type" value="Genomic_DNA"/>
</dbReference>
<organism evidence="2 3">
    <name type="scientific">Helicobacter canadensis MIT 98-5491</name>
    <dbReference type="NCBI Taxonomy" id="537970"/>
    <lineage>
        <taxon>Bacteria</taxon>
        <taxon>Pseudomonadati</taxon>
        <taxon>Campylobacterota</taxon>
        <taxon>Epsilonproteobacteria</taxon>
        <taxon>Campylobacterales</taxon>
        <taxon>Helicobacteraceae</taxon>
        <taxon>Helicobacter</taxon>
    </lineage>
</organism>
<proteinExistence type="predicted"/>
<dbReference type="AlphaFoldDB" id="C5ZY51"/>
<reference evidence="2 3" key="1">
    <citation type="journal article" date="2009" name="J. Bacteriol.">
        <title>Genome sequence of the emerging pathogen Helicobacter canadensis.</title>
        <authorList>
            <person name="Loman N.J."/>
            <person name="Snyder L.A."/>
            <person name="Linton J.D."/>
            <person name="Langdon R."/>
            <person name="Lawson A.J."/>
            <person name="Weinstock G.M."/>
            <person name="Wren B.W."/>
            <person name="Pallen M.J."/>
        </authorList>
    </citation>
    <scope>NUCLEOTIDE SEQUENCE [LARGE SCALE GENOMIC DNA]</scope>
    <source>
        <strain evidence="2 3">MIT 98-5491</strain>
    </source>
</reference>
<protein>
    <recommendedName>
        <fullName evidence="4">ATP-binding protein</fullName>
    </recommendedName>
</protein>
<evidence type="ECO:0000256" key="1">
    <source>
        <dbReference type="SAM" id="SignalP"/>
    </source>
</evidence>
<sequence>MLKKIAVSLALVGALAVSASSQEIEGFSHPESVFIVGEDVFVGNVGEKLEPLSKDNDGFISKLDKSGKMIEKKFLSNLNAPKGMNIINGVLYVVDIDTLKGFDLKSKKEVLNLPIKDAIFLNDIVALDDENLLVSDTGTGIIHQVNVKNKQYETFVVVDSKFGGPNGILLDSKNNRLIAVGYDPNGKAKGSIISIDLTSKNQSALSEPLGALDGVVWAKNGDLLVSDWGENLQGVIYRLDKNGKIEKLDLPAMQGPADMVSDGENLWIPRMVEGKVLKITLP</sequence>
<dbReference type="OrthoDB" id="7675395at2"/>
<dbReference type="HOGENOM" id="CLU_070070_1_0_7"/>
<dbReference type="RefSeq" id="WP_006656418.1">
    <property type="nucleotide sequence ID" value="NZ_CM000776.2"/>
</dbReference>
<keyword evidence="3" id="KW-1185">Reference proteome</keyword>
<gene>
    <name evidence="2" type="ORF">HCAN_1364</name>
</gene>
<dbReference type="SUPFAM" id="SSF63829">
    <property type="entry name" value="Calcium-dependent phosphotriesterase"/>
    <property type="match status" value="1"/>
</dbReference>
<dbReference type="STRING" id="537970.HCAN_1364"/>
<evidence type="ECO:0008006" key="4">
    <source>
        <dbReference type="Google" id="ProtNLM"/>
    </source>
</evidence>
<feature type="signal peptide" evidence="1">
    <location>
        <begin position="1"/>
        <end position="19"/>
    </location>
</feature>
<dbReference type="InterPro" id="IPR011042">
    <property type="entry name" value="6-blade_b-propeller_TolB-like"/>
</dbReference>
<evidence type="ECO:0000313" key="3">
    <source>
        <dbReference type="Proteomes" id="UP000007032"/>
    </source>
</evidence>
<dbReference type="eggNOG" id="COG3391">
    <property type="taxonomic scope" value="Bacteria"/>
</dbReference>
<keyword evidence="1" id="KW-0732">Signal</keyword>
<feature type="chain" id="PRO_5002961261" description="ATP-binding protein" evidence="1">
    <location>
        <begin position="20"/>
        <end position="282"/>
    </location>
</feature>
<dbReference type="Proteomes" id="UP000007032">
    <property type="component" value="Chromosome"/>
</dbReference>